<evidence type="ECO:0000313" key="4">
    <source>
        <dbReference type="Proteomes" id="UP000291226"/>
    </source>
</evidence>
<evidence type="ECO:0000313" key="3">
    <source>
        <dbReference type="EMBL" id="TCF11337.1"/>
    </source>
</evidence>
<dbReference type="Pfam" id="PF10935">
    <property type="entry name" value="DUF2637"/>
    <property type="match status" value="1"/>
</dbReference>
<evidence type="ECO:0000256" key="2">
    <source>
        <dbReference type="SAM" id="Phobius"/>
    </source>
</evidence>
<feature type="transmembrane region" description="Helical" evidence="2">
    <location>
        <begin position="63"/>
        <end position="83"/>
    </location>
</feature>
<reference evidence="3 4" key="1">
    <citation type="journal article" date="2018" name="Sci. Rep.">
        <title>Genomic diversity and distribution of Bifidobacterium longum subsp. longum across the human lifespan.</title>
        <authorList>
            <person name="Odamaki T."/>
            <person name="Bottacini F."/>
            <person name="Kato K."/>
            <person name="Mitsuyama E."/>
            <person name="Yoshida K."/>
            <person name="Horigome A."/>
            <person name="Xiao J.Z."/>
            <person name="van Sinderen D."/>
        </authorList>
    </citation>
    <scope>NUCLEOTIDE SEQUENCE [LARGE SCALE GENOMIC DNA]</scope>
    <source>
        <strain evidence="3 4">MCC10083</strain>
    </source>
</reference>
<evidence type="ECO:0000256" key="1">
    <source>
        <dbReference type="SAM" id="MobiDB-lite"/>
    </source>
</evidence>
<organism evidence="3 4">
    <name type="scientific">Bifidobacterium longum subsp. longum</name>
    <dbReference type="NCBI Taxonomy" id="1679"/>
    <lineage>
        <taxon>Bacteria</taxon>
        <taxon>Bacillati</taxon>
        <taxon>Actinomycetota</taxon>
        <taxon>Actinomycetes</taxon>
        <taxon>Bifidobacteriales</taxon>
        <taxon>Bifidobacteriaceae</taxon>
        <taxon>Bifidobacterium</taxon>
    </lineage>
</organism>
<feature type="compositionally biased region" description="Basic and acidic residues" evidence="1">
    <location>
        <begin position="11"/>
        <end position="20"/>
    </location>
</feature>
<feature type="region of interest" description="Disordered" evidence="1">
    <location>
        <begin position="367"/>
        <end position="395"/>
    </location>
</feature>
<keyword evidence="2" id="KW-0472">Membrane</keyword>
<feature type="compositionally biased region" description="Low complexity" evidence="1">
    <location>
        <begin position="248"/>
        <end position="262"/>
    </location>
</feature>
<keyword evidence="2" id="KW-1133">Transmembrane helix</keyword>
<feature type="compositionally biased region" description="Basic and acidic residues" evidence="1">
    <location>
        <begin position="298"/>
        <end position="311"/>
    </location>
</feature>
<accession>A0AB38ILN4</accession>
<dbReference type="AlphaFoldDB" id="A0AB38ILN4"/>
<feature type="compositionally biased region" description="Basic and acidic residues" evidence="1">
    <location>
        <begin position="263"/>
        <end position="285"/>
    </location>
</feature>
<dbReference type="Proteomes" id="UP000291226">
    <property type="component" value="Unassembled WGS sequence"/>
</dbReference>
<dbReference type="InterPro" id="IPR021235">
    <property type="entry name" value="DUF2637"/>
</dbReference>
<feature type="transmembrane region" description="Helical" evidence="2">
    <location>
        <begin position="127"/>
        <end position="148"/>
    </location>
</feature>
<feature type="transmembrane region" description="Helical" evidence="2">
    <location>
        <begin position="23"/>
        <end position="43"/>
    </location>
</feature>
<evidence type="ECO:0008006" key="5">
    <source>
        <dbReference type="Google" id="ProtNLM"/>
    </source>
</evidence>
<keyword evidence="2" id="KW-0812">Transmembrane</keyword>
<feature type="region of interest" description="Disordered" evidence="1">
    <location>
        <begin position="1"/>
        <end position="20"/>
    </location>
</feature>
<feature type="region of interest" description="Disordered" evidence="1">
    <location>
        <begin position="158"/>
        <end position="346"/>
    </location>
</feature>
<feature type="transmembrane region" description="Helical" evidence="2">
    <location>
        <begin position="95"/>
        <end position="115"/>
    </location>
</feature>
<proteinExistence type="predicted"/>
<name>A0AB38ILN4_BIFLL</name>
<gene>
    <name evidence="3" type="ORF">MCC10083_0657</name>
</gene>
<sequence>MRAGRRGTGMNDKKTKEVDGRESVSMLPGVTVGVMIAVIAFVLSFDALRLVFVSSGINPLLSWGGPLCVDGTILLCTWATWGFRKGHIRGRWYPWAGLVLFSLFSVTGNALHAWLNAGGMLPTWGAPAIMSIPPIALLYSTHLIVIIAGDRQDKLARTTGKAAGPDNGHAGPAATTPDPAVTEPVRKEPRRAITTPTAEPEPAKTAEPASPSPLDRYLFDPPAQAETDANREKKEDPAEDIPFDQDLTWPTTTTPAPAIEPTNHTDRDQSDQGRTKDHVDRKPEIYPKGQPGPTAEGHAGHAEPEPAESHEGTMSGPDRSSDTGSAHDAGPKAGEPARKTTAGFDPDEWLAWADKLKANGETVTSTRAVADGLAPSTTTAKRRLHTLRREHPGRF</sequence>
<dbReference type="EMBL" id="SHSD01000015">
    <property type="protein sequence ID" value="TCF11337.1"/>
    <property type="molecule type" value="Genomic_DNA"/>
</dbReference>
<protein>
    <recommendedName>
        <fullName evidence="5">DUF2637 domain-containing protein</fullName>
    </recommendedName>
</protein>
<comment type="caution">
    <text evidence="3">The sequence shown here is derived from an EMBL/GenBank/DDBJ whole genome shotgun (WGS) entry which is preliminary data.</text>
</comment>
<feature type="compositionally biased region" description="Low complexity" evidence="1">
    <location>
        <begin position="194"/>
        <end position="213"/>
    </location>
</feature>